<accession>A0A2H3JHD4</accession>
<dbReference type="STRING" id="742152.A0A2H3JHD4"/>
<sequence>MPPAAPPKDSRLYAPTENPRLPPVFSRYHEHELQLPQHNLSTPHPEGLNGRYLWIAPDEARESGWGTFMQEVLLNSYLAYRSHRSFVFDNYTWNEDGWLDYVLYTGRPSSAQIPLSAVIRGPIVGEPFANESAQSPRAVNREFWHKVCPNPRIINRKDVLAAVGSRPTAQTLIDKWVELLDSADDPCVEVPRLPTTIFDAQLFGDGQRLLDAWPSFSKSPMLTELGWSPLVELAFDTNREIISPSRALEPYLSSQPFAPGGARYAPLPGLLVLHVRRGTFQSYCTRLATAGAGFHGYNAFAALPDRLDAGLALHSTAERRVRAYRPHCFPSVREIVRRVEEVRRSDAGRGLRDIYVMTNAQTPWVTELKAALRQAGGWENVASSRDLLVNREQKYVKQALDVLIGQRAQVFVGNGFSTLSGQVVMLRMANGVPPETNRFW</sequence>
<dbReference type="AlphaFoldDB" id="A0A2H3JHD4"/>
<keyword evidence="2" id="KW-1185">Reference proteome</keyword>
<name>A0A2H3JHD4_WOLCO</name>
<dbReference type="OrthoDB" id="2559662at2759"/>
<proteinExistence type="predicted"/>
<dbReference type="EMBL" id="KB467865">
    <property type="protein sequence ID" value="PCH36114.1"/>
    <property type="molecule type" value="Genomic_DNA"/>
</dbReference>
<dbReference type="OMA" id="MWVADHT"/>
<dbReference type="CDD" id="cd11296">
    <property type="entry name" value="O-FucT_like"/>
    <property type="match status" value="1"/>
</dbReference>
<dbReference type="Gene3D" id="3.40.50.11350">
    <property type="match status" value="1"/>
</dbReference>
<dbReference type="Proteomes" id="UP000218811">
    <property type="component" value="Unassembled WGS sequence"/>
</dbReference>
<reference evidence="1 2" key="1">
    <citation type="journal article" date="2012" name="Science">
        <title>The Paleozoic origin of enzymatic lignin decomposition reconstructed from 31 fungal genomes.</title>
        <authorList>
            <person name="Floudas D."/>
            <person name="Binder M."/>
            <person name="Riley R."/>
            <person name="Barry K."/>
            <person name="Blanchette R.A."/>
            <person name="Henrissat B."/>
            <person name="Martinez A.T."/>
            <person name="Otillar R."/>
            <person name="Spatafora J.W."/>
            <person name="Yadav J.S."/>
            <person name="Aerts A."/>
            <person name="Benoit I."/>
            <person name="Boyd A."/>
            <person name="Carlson A."/>
            <person name="Copeland A."/>
            <person name="Coutinho P.M."/>
            <person name="de Vries R.P."/>
            <person name="Ferreira P."/>
            <person name="Findley K."/>
            <person name="Foster B."/>
            <person name="Gaskell J."/>
            <person name="Glotzer D."/>
            <person name="Gorecki P."/>
            <person name="Heitman J."/>
            <person name="Hesse C."/>
            <person name="Hori C."/>
            <person name="Igarashi K."/>
            <person name="Jurgens J.A."/>
            <person name="Kallen N."/>
            <person name="Kersten P."/>
            <person name="Kohler A."/>
            <person name="Kuees U."/>
            <person name="Kumar T.K.A."/>
            <person name="Kuo A."/>
            <person name="LaButti K."/>
            <person name="Larrondo L.F."/>
            <person name="Lindquist E."/>
            <person name="Ling A."/>
            <person name="Lombard V."/>
            <person name="Lucas S."/>
            <person name="Lundell T."/>
            <person name="Martin R."/>
            <person name="McLaughlin D.J."/>
            <person name="Morgenstern I."/>
            <person name="Morin E."/>
            <person name="Murat C."/>
            <person name="Nagy L.G."/>
            <person name="Nolan M."/>
            <person name="Ohm R.A."/>
            <person name="Patyshakuliyeva A."/>
            <person name="Rokas A."/>
            <person name="Ruiz-Duenas F.J."/>
            <person name="Sabat G."/>
            <person name="Salamov A."/>
            <person name="Samejima M."/>
            <person name="Schmutz J."/>
            <person name="Slot J.C."/>
            <person name="St John F."/>
            <person name="Stenlid J."/>
            <person name="Sun H."/>
            <person name="Sun S."/>
            <person name="Syed K."/>
            <person name="Tsang A."/>
            <person name="Wiebenga A."/>
            <person name="Young D."/>
            <person name="Pisabarro A."/>
            <person name="Eastwood D.C."/>
            <person name="Martin F."/>
            <person name="Cullen D."/>
            <person name="Grigoriev I.V."/>
            <person name="Hibbett D.S."/>
        </authorList>
    </citation>
    <scope>NUCLEOTIDE SEQUENCE [LARGE SCALE GENOMIC DNA]</scope>
    <source>
        <strain evidence="1 2">MD-104</strain>
    </source>
</reference>
<evidence type="ECO:0000313" key="2">
    <source>
        <dbReference type="Proteomes" id="UP000218811"/>
    </source>
</evidence>
<protein>
    <submittedName>
        <fullName evidence="1">Uncharacterized protein</fullName>
    </submittedName>
</protein>
<gene>
    <name evidence="1" type="ORF">WOLCODRAFT_81482</name>
</gene>
<organism evidence="1 2">
    <name type="scientific">Wolfiporia cocos (strain MD-104)</name>
    <name type="common">Brown rot fungus</name>
    <dbReference type="NCBI Taxonomy" id="742152"/>
    <lineage>
        <taxon>Eukaryota</taxon>
        <taxon>Fungi</taxon>
        <taxon>Dikarya</taxon>
        <taxon>Basidiomycota</taxon>
        <taxon>Agaricomycotina</taxon>
        <taxon>Agaricomycetes</taxon>
        <taxon>Polyporales</taxon>
        <taxon>Phaeolaceae</taxon>
        <taxon>Wolfiporia</taxon>
    </lineage>
</organism>
<evidence type="ECO:0000313" key="1">
    <source>
        <dbReference type="EMBL" id="PCH36114.1"/>
    </source>
</evidence>